<dbReference type="PANTHER" id="PTHR24421:SF59">
    <property type="entry name" value="OXYGEN SENSOR HISTIDINE KINASE NREB"/>
    <property type="match status" value="1"/>
</dbReference>
<evidence type="ECO:0000313" key="5">
    <source>
        <dbReference type="EMBL" id="MBK7422271.1"/>
    </source>
</evidence>
<dbReference type="InterPro" id="IPR011712">
    <property type="entry name" value="Sig_transdc_His_kin_sub3_dim/P"/>
</dbReference>
<evidence type="ECO:0000256" key="3">
    <source>
        <dbReference type="ARBA" id="ARBA00023012"/>
    </source>
</evidence>
<dbReference type="InterPro" id="IPR036890">
    <property type="entry name" value="HATPase_C_sf"/>
</dbReference>
<dbReference type="InterPro" id="IPR003594">
    <property type="entry name" value="HATPase_dom"/>
</dbReference>
<dbReference type="Pfam" id="PF07730">
    <property type="entry name" value="HisKA_3"/>
    <property type="match status" value="1"/>
</dbReference>
<reference evidence="5" key="1">
    <citation type="submission" date="2020-10" db="EMBL/GenBank/DDBJ databases">
        <title>Connecting structure to function with the recovery of over 1000 high-quality activated sludge metagenome-assembled genomes encoding full-length rRNA genes using long-read sequencing.</title>
        <authorList>
            <person name="Singleton C.M."/>
            <person name="Petriglieri F."/>
            <person name="Kristensen J.M."/>
            <person name="Kirkegaard R.H."/>
            <person name="Michaelsen T.Y."/>
            <person name="Andersen M.H."/>
            <person name="Karst S.M."/>
            <person name="Dueholm M.S."/>
            <person name="Nielsen P.H."/>
            <person name="Albertsen M."/>
        </authorList>
    </citation>
    <scope>NUCLEOTIDE SEQUENCE</scope>
    <source>
        <strain evidence="5">EsbW_18-Q3-R4-48_MAXAC.044</strain>
    </source>
</reference>
<dbReference type="InterPro" id="IPR035965">
    <property type="entry name" value="PAS-like_dom_sf"/>
</dbReference>
<keyword evidence="2" id="KW-0418">Kinase</keyword>
<protein>
    <submittedName>
        <fullName evidence="5">PAS domain S-box protein</fullName>
    </submittedName>
</protein>
<gene>
    <name evidence="5" type="ORF">IPJ48_03765</name>
</gene>
<dbReference type="Proteomes" id="UP000886602">
    <property type="component" value="Unassembled WGS sequence"/>
</dbReference>
<keyword evidence="3" id="KW-0902">Two-component regulatory system</keyword>
<dbReference type="Gene3D" id="3.30.450.20">
    <property type="entry name" value="PAS domain"/>
    <property type="match status" value="1"/>
</dbReference>
<dbReference type="SMART" id="SM00091">
    <property type="entry name" value="PAS"/>
    <property type="match status" value="1"/>
</dbReference>
<evidence type="ECO:0000256" key="2">
    <source>
        <dbReference type="ARBA" id="ARBA00022777"/>
    </source>
</evidence>
<dbReference type="AlphaFoldDB" id="A0A9D7FCH3"/>
<dbReference type="Pfam" id="PF13188">
    <property type="entry name" value="PAS_8"/>
    <property type="match status" value="1"/>
</dbReference>
<dbReference type="InterPro" id="IPR050482">
    <property type="entry name" value="Sensor_HK_TwoCompSys"/>
</dbReference>
<evidence type="ECO:0000313" key="6">
    <source>
        <dbReference type="Proteomes" id="UP000886602"/>
    </source>
</evidence>
<evidence type="ECO:0000256" key="1">
    <source>
        <dbReference type="ARBA" id="ARBA00022679"/>
    </source>
</evidence>
<name>A0A9D7FCH3_9RHOO</name>
<feature type="domain" description="PAS" evidence="4">
    <location>
        <begin position="30"/>
        <end position="76"/>
    </location>
</feature>
<evidence type="ECO:0000259" key="4">
    <source>
        <dbReference type="PROSITE" id="PS50112"/>
    </source>
</evidence>
<dbReference type="Pfam" id="PF02518">
    <property type="entry name" value="HATPase_c"/>
    <property type="match status" value="1"/>
</dbReference>
<dbReference type="CDD" id="cd00130">
    <property type="entry name" value="PAS"/>
    <property type="match status" value="1"/>
</dbReference>
<dbReference type="Gene3D" id="3.30.565.10">
    <property type="entry name" value="Histidine kinase-like ATPase, C-terminal domain"/>
    <property type="match status" value="1"/>
</dbReference>
<dbReference type="GO" id="GO:0016020">
    <property type="term" value="C:membrane"/>
    <property type="evidence" value="ECO:0007669"/>
    <property type="project" value="InterPro"/>
</dbReference>
<dbReference type="EMBL" id="JADJNC010000005">
    <property type="protein sequence ID" value="MBK7422271.1"/>
    <property type="molecule type" value="Genomic_DNA"/>
</dbReference>
<dbReference type="SUPFAM" id="SSF55785">
    <property type="entry name" value="PYP-like sensor domain (PAS domain)"/>
    <property type="match status" value="1"/>
</dbReference>
<dbReference type="NCBIfam" id="TIGR00229">
    <property type="entry name" value="sensory_box"/>
    <property type="match status" value="1"/>
</dbReference>
<organism evidence="5 6">
    <name type="scientific">Candidatus Propionivibrio dominans</name>
    <dbReference type="NCBI Taxonomy" id="2954373"/>
    <lineage>
        <taxon>Bacteria</taxon>
        <taxon>Pseudomonadati</taxon>
        <taxon>Pseudomonadota</taxon>
        <taxon>Betaproteobacteria</taxon>
        <taxon>Rhodocyclales</taxon>
        <taxon>Rhodocyclaceae</taxon>
        <taxon>Propionivibrio</taxon>
    </lineage>
</organism>
<dbReference type="PROSITE" id="PS50112">
    <property type="entry name" value="PAS"/>
    <property type="match status" value="1"/>
</dbReference>
<dbReference type="CDD" id="cd16917">
    <property type="entry name" value="HATPase_UhpB-NarQ-NarX-like"/>
    <property type="match status" value="1"/>
</dbReference>
<dbReference type="Gene3D" id="1.20.5.1930">
    <property type="match status" value="1"/>
</dbReference>
<dbReference type="InterPro" id="IPR000014">
    <property type="entry name" value="PAS"/>
</dbReference>
<accession>A0A9D7FCH3</accession>
<proteinExistence type="predicted"/>
<keyword evidence="1" id="KW-0808">Transferase</keyword>
<dbReference type="SUPFAM" id="SSF55874">
    <property type="entry name" value="ATPase domain of HSP90 chaperone/DNA topoisomerase II/histidine kinase"/>
    <property type="match status" value="1"/>
</dbReference>
<dbReference type="PANTHER" id="PTHR24421">
    <property type="entry name" value="NITRATE/NITRITE SENSOR PROTEIN NARX-RELATED"/>
    <property type="match status" value="1"/>
</dbReference>
<sequence length="365" mass="41052">MPERYPPCKIRRHKSTLFPPLDALRALRVSESRYRRLFETAQDGILLLNADTAQIEDVNPYLIDMLGYSHAEFLGKKIWEVGPFADIAQSKEMFARLQSTGYVSYEDLPLRTKAGALIAVEFVSNTYDCEGIRVIQCNIRDITKRKHAERDLTESKAHLHQLTIFLQRAREDDRAHFARELHDELGQNLTALRMEFNALATCLATTDPAIAARLHAIDQVINSTVDATRLICEELRPGMLDDLGFEAAISSHAKNFTRQFGVPCDLLLDSEDYGLDKLLSTSIFRIVQESLTNIARHARASHAMVALQDRGDDLLLTIADDGCGMSAELAGEEKTFGMLGMRERWICWAGELPLTAQTGEVRTSR</sequence>
<comment type="caution">
    <text evidence="5">The sequence shown here is derived from an EMBL/GenBank/DDBJ whole genome shotgun (WGS) entry which is preliminary data.</text>
</comment>
<dbReference type="GO" id="GO:0000155">
    <property type="term" value="F:phosphorelay sensor kinase activity"/>
    <property type="evidence" value="ECO:0007669"/>
    <property type="project" value="InterPro"/>
</dbReference>
<dbReference type="GO" id="GO:0046983">
    <property type="term" value="F:protein dimerization activity"/>
    <property type="evidence" value="ECO:0007669"/>
    <property type="project" value="InterPro"/>
</dbReference>